<accession>A0A1N6P466</accession>
<dbReference type="AlphaFoldDB" id="A0A1N6P466"/>
<dbReference type="EMBL" id="FTLX01000001">
    <property type="protein sequence ID" value="SIP99073.1"/>
    <property type="molecule type" value="Genomic_DNA"/>
</dbReference>
<proteinExistence type="predicted"/>
<evidence type="ECO:0000256" key="1">
    <source>
        <dbReference type="SAM" id="Phobius"/>
    </source>
</evidence>
<dbReference type="STRING" id="1017273.SAMN05443094_101379"/>
<name>A0A1N6P466_9BACI</name>
<feature type="transmembrane region" description="Helical" evidence="1">
    <location>
        <begin position="21"/>
        <end position="43"/>
    </location>
</feature>
<evidence type="ECO:0000313" key="3">
    <source>
        <dbReference type="Proteomes" id="UP000186385"/>
    </source>
</evidence>
<evidence type="ECO:0008006" key="4">
    <source>
        <dbReference type="Google" id="ProtNLM"/>
    </source>
</evidence>
<sequence>MASEKHKPVSENEKDSLKGTLYSVFGLGIFIIATWIMVFSIFIDRF</sequence>
<keyword evidence="1" id="KW-0472">Membrane</keyword>
<protein>
    <recommendedName>
        <fullName evidence="4">Cytochrome c oxidase subunit IIa family protein</fullName>
    </recommendedName>
</protein>
<evidence type="ECO:0000313" key="2">
    <source>
        <dbReference type="EMBL" id="SIP99073.1"/>
    </source>
</evidence>
<keyword evidence="1" id="KW-0812">Transmembrane</keyword>
<organism evidence="2 3">
    <name type="scientific">Domibacillus enclensis</name>
    <dbReference type="NCBI Taxonomy" id="1017273"/>
    <lineage>
        <taxon>Bacteria</taxon>
        <taxon>Bacillati</taxon>
        <taxon>Bacillota</taxon>
        <taxon>Bacilli</taxon>
        <taxon>Bacillales</taxon>
        <taxon>Bacillaceae</taxon>
        <taxon>Domibacillus</taxon>
    </lineage>
</organism>
<dbReference type="Proteomes" id="UP000186385">
    <property type="component" value="Unassembled WGS sequence"/>
</dbReference>
<reference evidence="2 3" key="1">
    <citation type="submission" date="2017-01" db="EMBL/GenBank/DDBJ databases">
        <authorList>
            <person name="Mah S.A."/>
            <person name="Swanson W.J."/>
            <person name="Moy G.W."/>
            <person name="Vacquier V.D."/>
        </authorList>
    </citation>
    <scope>NUCLEOTIDE SEQUENCE [LARGE SCALE GENOMIC DNA]</scope>
    <source>
        <strain evidence="2 3">NIO-1016</strain>
    </source>
</reference>
<gene>
    <name evidence="2" type="ORF">SAMN05443094_101379</name>
</gene>
<dbReference type="RefSeq" id="WP_169714074.1">
    <property type="nucleotide sequence ID" value="NZ_FTLX01000001.1"/>
</dbReference>
<keyword evidence="1" id="KW-1133">Transmembrane helix</keyword>